<evidence type="ECO:0000313" key="7">
    <source>
        <dbReference type="EMBL" id="QGU96563.1"/>
    </source>
</evidence>
<dbReference type="GO" id="GO:0072344">
    <property type="term" value="P:rescue of stalled ribosome"/>
    <property type="evidence" value="ECO:0007669"/>
    <property type="project" value="UniProtKB-UniRule"/>
</dbReference>
<name>A0A6I6EW37_9CLOT</name>
<proteinExistence type="inferred from homology"/>
<keyword evidence="2 5" id="KW-0699">rRNA-binding</keyword>
<dbReference type="PIRSF" id="PIRSF038881">
    <property type="entry name" value="RNAbp_HP1423"/>
    <property type="match status" value="1"/>
</dbReference>
<dbReference type="EMBL" id="CP046522">
    <property type="protein sequence ID" value="QGU96563.1"/>
    <property type="molecule type" value="Genomic_DNA"/>
</dbReference>
<feature type="domain" description="RNA-binding S4" evidence="6">
    <location>
        <begin position="5"/>
        <end position="68"/>
    </location>
</feature>
<dbReference type="HAMAP" id="MF_00871">
    <property type="entry name" value="RqcP"/>
    <property type="match status" value="1"/>
</dbReference>
<dbReference type="Proteomes" id="UP000422764">
    <property type="component" value="Chromosome"/>
</dbReference>
<dbReference type="GO" id="GO:0019843">
    <property type="term" value="F:rRNA binding"/>
    <property type="evidence" value="ECO:0007669"/>
    <property type="project" value="UniProtKB-UniRule"/>
</dbReference>
<dbReference type="SMART" id="SM00363">
    <property type="entry name" value="S4"/>
    <property type="match status" value="1"/>
</dbReference>
<dbReference type="Pfam" id="PF01479">
    <property type="entry name" value="S4"/>
    <property type="match status" value="1"/>
</dbReference>
<evidence type="ECO:0000256" key="3">
    <source>
        <dbReference type="ARBA" id="ARBA00022884"/>
    </source>
</evidence>
<dbReference type="AlphaFoldDB" id="A0A6I6EW37"/>
<organism evidence="7 8">
    <name type="scientific">Clostridium bovifaecis</name>
    <dbReference type="NCBI Taxonomy" id="2184719"/>
    <lineage>
        <taxon>Bacteria</taxon>
        <taxon>Bacillati</taxon>
        <taxon>Bacillota</taxon>
        <taxon>Clostridia</taxon>
        <taxon>Eubacteriales</taxon>
        <taxon>Clostridiaceae</taxon>
        <taxon>Clostridium</taxon>
    </lineage>
</organism>
<keyword evidence="8" id="KW-1185">Reference proteome</keyword>
<gene>
    <name evidence="5" type="primary">rqcP</name>
    <name evidence="7" type="ORF">GOM49_17015</name>
</gene>
<dbReference type="SUPFAM" id="SSF55174">
    <property type="entry name" value="Alpha-L RNA-binding motif"/>
    <property type="match status" value="1"/>
</dbReference>
<dbReference type="InterPro" id="IPR025490">
    <property type="entry name" value="RqcP"/>
</dbReference>
<dbReference type="GO" id="GO:0043023">
    <property type="term" value="F:ribosomal large subunit binding"/>
    <property type="evidence" value="ECO:0007669"/>
    <property type="project" value="UniProtKB-UniRule"/>
</dbReference>
<sequence length="94" mass="10754">MEVTMRLDKYLKVSRIIKRRTIAKEACESGRVFINGKLAKPSTEVNENDMIEVKFAKGILKAKIVNITHHVSKSEAKLMYEIISDDSEEAQKEE</sequence>
<dbReference type="InterPro" id="IPR036986">
    <property type="entry name" value="S4_RNA-bd_sf"/>
</dbReference>
<dbReference type="CDD" id="cd00165">
    <property type="entry name" value="S4"/>
    <property type="match status" value="1"/>
</dbReference>
<evidence type="ECO:0000259" key="6">
    <source>
        <dbReference type="SMART" id="SM00363"/>
    </source>
</evidence>
<comment type="similarity">
    <text evidence="5">Belongs to the RqcP family.</text>
</comment>
<evidence type="ECO:0000256" key="1">
    <source>
        <dbReference type="ARBA" id="ARBA00022555"/>
    </source>
</evidence>
<comment type="subunit">
    <text evidence="5">Associates with stalled 50S ribosomal subunits. Binds to RqcH, 23S rRNA and the P-site tRNA. Does not require RqcH for association with 50S subunits.</text>
</comment>
<evidence type="ECO:0000256" key="5">
    <source>
        <dbReference type="HAMAP-Rule" id="MF_00871"/>
    </source>
</evidence>
<dbReference type="GO" id="GO:0000049">
    <property type="term" value="F:tRNA binding"/>
    <property type="evidence" value="ECO:0007669"/>
    <property type="project" value="UniProtKB-UniRule"/>
</dbReference>
<evidence type="ECO:0000256" key="4">
    <source>
        <dbReference type="ARBA" id="ARBA00022917"/>
    </source>
</evidence>
<keyword evidence="4 5" id="KW-0648">Protein biosynthesis</keyword>
<dbReference type="InterPro" id="IPR002942">
    <property type="entry name" value="S4_RNA-bd"/>
</dbReference>
<evidence type="ECO:0000313" key="8">
    <source>
        <dbReference type="Proteomes" id="UP000422764"/>
    </source>
</evidence>
<keyword evidence="3 5" id="KW-0694">RNA-binding</keyword>
<reference evidence="7 8" key="1">
    <citation type="submission" date="2019-12" db="EMBL/GenBank/DDBJ databases">
        <title>Genome sequenceing of Clostridium bovifaecis.</title>
        <authorList>
            <person name="Yao Y."/>
        </authorList>
    </citation>
    <scope>NUCLEOTIDE SEQUENCE [LARGE SCALE GENOMIC DNA]</scope>
    <source>
        <strain evidence="7 8">BXX</strain>
    </source>
</reference>
<accession>A0A6I6EW37</accession>
<comment type="function">
    <text evidence="5">Key component of the ribosome quality control system (RQC), a ribosome-associated complex that mediates the extraction of incompletely synthesized nascent chains from stalled ribosomes and their subsequent degradation. RqcH recruits Ala-charged tRNA, and with RqcP directs the elongation of stalled nascent chains on 50S ribosomal subunits, leading to non-templated C-terminal alanine extensions (Ala tail). The Ala tail promotes nascent chain degradation. RqcP is associated with the translocation-like movement of the peptidyl-tRNA from the A-site into the P-site.</text>
</comment>
<protein>
    <recommendedName>
        <fullName evidence="5">RQC P-site tRNA stabilizing factor</fullName>
        <shortName evidence="5">RqcP</shortName>
    </recommendedName>
    <alternativeName>
        <fullName evidence="5">Ribosome-associated protein quality control protein P</fullName>
    </alternativeName>
</protein>
<dbReference type="Gene3D" id="3.10.290.10">
    <property type="entry name" value="RNA-binding S4 domain"/>
    <property type="match status" value="1"/>
</dbReference>
<keyword evidence="1 5" id="KW-0820">tRNA-binding</keyword>
<evidence type="ECO:0000256" key="2">
    <source>
        <dbReference type="ARBA" id="ARBA00022730"/>
    </source>
</evidence>
<dbReference type="PROSITE" id="PS50889">
    <property type="entry name" value="S4"/>
    <property type="match status" value="1"/>
</dbReference>